<dbReference type="Proteomes" id="UP000800094">
    <property type="component" value="Unassembled WGS sequence"/>
</dbReference>
<dbReference type="EMBL" id="ML987197">
    <property type="protein sequence ID" value="KAF2247779.1"/>
    <property type="molecule type" value="Genomic_DNA"/>
</dbReference>
<feature type="compositionally biased region" description="Polar residues" evidence="1">
    <location>
        <begin position="175"/>
        <end position="192"/>
    </location>
</feature>
<dbReference type="OrthoDB" id="3663031at2759"/>
<feature type="region of interest" description="Disordered" evidence="1">
    <location>
        <begin position="1"/>
        <end position="51"/>
    </location>
</feature>
<evidence type="ECO:0000313" key="2">
    <source>
        <dbReference type="EMBL" id="KAF2247779.1"/>
    </source>
</evidence>
<organism evidence="2 3">
    <name type="scientific">Trematosphaeria pertusa</name>
    <dbReference type="NCBI Taxonomy" id="390896"/>
    <lineage>
        <taxon>Eukaryota</taxon>
        <taxon>Fungi</taxon>
        <taxon>Dikarya</taxon>
        <taxon>Ascomycota</taxon>
        <taxon>Pezizomycotina</taxon>
        <taxon>Dothideomycetes</taxon>
        <taxon>Pleosporomycetidae</taxon>
        <taxon>Pleosporales</taxon>
        <taxon>Massarineae</taxon>
        <taxon>Trematosphaeriaceae</taxon>
        <taxon>Trematosphaeria</taxon>
    </lineage>
</organism>
<accession>A0A6A6IC01</accession>
<gene>
    <name evidence="2" type="ORF">BU26DRAFT_353336</name>
</gene>
<dbReference type="AlphaFoldDB" id="A0A6A6IC01"/>
<reference evidence="2" key="1">
    <citation type="journal article" date="2020" name="Stud. Mycol.">
        <title>101 Dothideomycetes genomes: a test case for predicting lifestyles and emergence of pathogens.</title>
        <authorList>
            <person name="Haridas S."/>
            <person name="Albert R."/>
            <person name="Binder M."/>
            <person name="Bloem J."/>
            <person name="Labutti K."/>
            <person name="Salamov A."/>
            <person name="Andreopoulos B."/>
            <person name="Baker S."/>
            <person name="Barry K."/>
            <person name="Bills G."/>
            <person name="Bluhm B."/>
            <person name="Cannon C."/>
            <person name="Castanera R."/>
            <person name="Culley D."/>
            <person name="Daum C."/>
            <person name="Ezra D."/>
            <person name="Gonzalez J."/>
            <person name="Henrissat B."/>
            <person name="Kuo A."/>
            <person name="Liang C."/>
            <person name="Lipzen A."/>
            <person name="Lutzoni F."/>
            <person name="Magnuson J."/>
            <person name="Mondo S."/>
            <person name="Nolan M."/>
            <person name="Ohm R."/>
            <person name="Pangilinan J."/>
            <person name="Park H.-J."/>
            <person name="Ramirez L."/>
            <person name="Alfaro M."/>
            <person name="Sun H."/>
            <person name="Tritt A."/>
            <person name="Yoshinaga Y."/>
            <person name="Zwiers L.-H."/>
            <person name="Turgeon B."/>
            <person name="Goodwin S."/>
            <person name="Spatafora J."/>
            <person name="Crous P."/>
            <person name="Grigoriev I."/>
        </authorList>
    </citation>
    <scope>NUCLEOTIDE SEQUENCE</scope>
    <source>
        <strain evidence="2">CBS 122368</strain>
    </source>
</reference>
<name>A0A6A6IC01_9PLEO</name>
<proteinExistence type="predicted"/>
<dbReference type="GeneID" id="54575830"/>
<evidence type="ECO:0000313" key="3">
    <source>
        <dbReference type="Proteomes" id="UP000800094"/>
    </source>
</evidence>
<feature type="compositionally biased region" description="Polar residues" evidence="1">
    <location>
        <begin position="1"/>
        <end position="10"/>
    </location>
</feature>
<dbReference type="RefSeq" id="XP_033682783.1">
    <property type="nucleotide sequence ID" value="XM_033822500.1"/>
</dbReference>
<keyword evidence="3" id="KW-1185">Reference proteome</keyword>
<sequence length="665" mass="72845">MAHNGPQSLSPFDDSAYHAENRLLSPFDDSGYSHYRDDGQPNGPPGSPIQAPMPIWHPHFDRIMPRPHRARSNSLATTSTSTLTRGSFDRYAMSNTPSVLGKRLFDNSDREQTARKIQRYDEEPNTFAAPFSRLAAPIPSYTSPRDYSTISAGQVRHGRSYRDVYNSVESYQACSPPSPTGFSISAPTNSTDFGDHDGPPFPRNQSAHGRSHSDPAAHLDGGQATFSGYPRGPGEYSSNIVASRPPAPFSGPSTLPSPTGFSIDMPASVPRNQLHHQGGTGPSLTPTTSRHNQFDNLATPPETARTRDGRFHSVLDGEPHDDVNAEGEDADVGLDNAGGDERFQVNTILDQLVGLVRMPPTEIEQVQVRAGQLYGMTDFAADAATIRALEKLLKSWRGPPKPPNSDYFYKRMLKLKPNSLPKLDAFTKSLIANPTLDTLLSNQLDLNTNIPINSKTSVDLANAAYLNTVVTLISKTDTLDCQASIVRMLLCLFLYIAQHPNPAEWVSEARLRMATVDERVGEHLWDKYMVLLKDHKKRTKSAVSIMPKTKFLDQVKTTVDHGSKYAFIARHTSLGTLVYLLLDGAVAPHKLKQCSKGGEASGASKDAFRHLKKSGVVDKAEKLNRALHGLLWELVGKFNETTTIEEVAAEVGVEEGGWVKFPGLG</sequence>
<protein>
    <submittedName>
        <fullName evidence="2">Uncharacterized protein</fullName>
    </submittedName>
</protein>
<evidence type="ECO:0000256" key="1">
    <source>
        <dbReference type="SAM" id="MobiDB-lite"/>
    </source>
</evidence>
<feature type="region of interest" description="Disordered" evidence="1">
    <location>
        <begin position="175"/>
        <end position="305"/>
    </location>
</feature>
<feature type="compositionally biased region" description="Polar residues" evidence="1">
    <location>
        <begin position="251"/>
        <end position="260"/>
    </location>
</feature>